<dbReference type="FunFam" id="2.60.34.10:FF:000002">
    <property type="entry name" value="Heat shock 70 kDa"/>
    <property type="match status" value="1"/>
</dbReference>
<evidence type="ECO:0000313" key="5">
    <source>
        <dbReference type="EnsemblMetazoa" id="XP_030833869"/>
    </source>
</evidence>
<dbReference type="PANTHER" id="PTHR19375">
    <property type="entry name" value="HEAT SHOCK PROTEIN 70KDA"/>
    <property type="match status" value="1"/>
</dbReference>
<dbReference type="Gene3D" id="3.30.30.30">
    <property type="match status" value="1"/>
</dbReference>
<evidence type="ECO:0000256" key="2">
    <source>
        <dbReference type="ARBA" id="ARBA00022741"/>
    </source>
</evidence>
<evidence type="ECO:0000256" key="1">
    <source>
        <dbReference type="ARBA" id="ARBA00007381"/>
    </source>
</evidence>
<evidence type="ECO:0000256" key="4">
    <source>
        <dbReference type="RuleBase" id="RU003322"/>
    </source>
</evidence>
<dbReference type="EnsemblMetazoa" id="XM_030978009">
    <property type="protein sequence ID" value="XP_030833869"/>
    <property type="gene ID" value="LOC752076"/>
</dbReference>
<dbReference type="GeneID" id="752076"/>
<dbReference type="OrthoDB" id="10115100at2759"/>
<dbReference type="SUPFAM" id="SSF53067">
    <property type="entry name" value="Actin-like ATPase domain"/>
    <property type="match status" value="2"/>
</dbReference>
<dbReference type="InParanoid" id="A0A7M7NB45"/>
<keyword evidence="3 4" id="KW-0067">ATP-binding</keyword>
<dbReference type="GO" id="GO:0005634">
    <property type="term" value="C:nucleus"/>
    <property type="evidence" value="ECO:0000318"/>
    <property type="project" value="GO_Central"/>
</dbReference>
<dbReference type="Pfam" id="PF00012">
    <property type="entry name" value="HSP70"/>
    <property type="match status" value="1"/>
</dbReference>
<dbReference type="Proteomes" id="UP000007110">
    <property type="component" value="Unassembled WGS sequence"/>
</dbReference>
<dbReference type="FunFam" id="3.30.30.30:FF:000001">
    <property type="entry name" value="heat shock 70 kDa protein-like"/>
    <property type="match status" value="1"/>
</dbReference>
<keyword evidence="2 4" id="KW-0547">Nucleotide-binding</keyword>
<dbReference type="GO" id="GO:0005737">
    <property type="term" value="C:cytoplasm"/>
    <property type="evidence" value="ECO:0000318"/>
    <property type="project" value="GO_Central"/>
</dbReference>
<dbReference type="FunFam" id="3.30.420.40:FF:000026">
    <property type="entry name" value="Heat shock protein 70"/>
    <property type="match status" value="1"/>
</dbReference>
<dbReference type="PROSITE" id="PS00297">
    <property type="entry name" value="HSP70_1"/>
    <property type="match status" value="1"/>
</dbReference>
<dbReference type="Gene3D" id="3.90.640.10">
    <property type="entry name" value="Actin, Chain A, domain 4"/>
    <property type="match status" value="1"/>
</dbReference>
<dbReference type="GO" id="GO:0005886">
    <property type="term" value="C:plasma membrane"/>
    <property type="evidence" value="ECO:0000318"/>
    <property type="project" value="GO_Central"/>
</dbReference>
<dbReference type="FunFam" id="3.90.640.10:FF:000002">
    <property type="entry name" value="Heat shock 70 kDa"/>
    <property type="match status" value="1"/>
</dbReference>
<organism evidence="5 6">
    <name type="scientific">Strongylocentrotus purpuratus</name>
    <name type="common">Purple sea urchin</name>
    <dbReference type="NCBI Taxonomy" id="7668"/>
    <lineage>
        <taxon>Eukaryota</taxon>
        <taxon>Metazoa</taxon>
        <taxon>Echinodermata</taxon>
        <taxon>Eleutherozoa</taxon>
        <taxon>Echinozoa</taxon>
        <taxon>Echinoidea</taxon>
        <taxon>Euechinoidea</taxon>
        <taxon>Echinacea</taxon>
        <taxon>Camarodonta</taxon>
        <taxon>Echinidea</taxon>
        <taxon>Strongylocentrotidae</taxon>
        <taxon>Strongylocentrotus</taxon>
    </lineage>
</organism>
<dbReference type="PROSITE" id="PS01036">
    <property type="entry name" value="HSP70_3"/>
    <property type="match status" value="1"/>
</dbReference>
<dbReference type="GO" id="GO:0031072">
    <property type="term" value="F:heat shock protein binding"/>
    <property type="evidence" value="ECO:0000318"/>
    <property type="project" value="GO_Central"/>
</dbReference>
<comment type="similarity">
    <text evidence="1 4">Belongs to the heat shock protein 70 family.</text>
</comment>
<dbReference type="KEGG" id="spu:752076"/>
<protein>
    <submittedName>
        <fullName evidence="5">Uncharacterized protein</fullName>
    </submittedName>
</protein>
<dbReference type="GO" id="GO:0016887">
    <property type="term" value="F:ATP hydrolysis activity"/>
    <property type="evidence" value="ECO:0000318"/>
    <property type="project" value="GO_Central"/>
</dbReference>
<dbReference type="Gene3D" id="2.60.34.10">
    <property type="entry name" value="Substrate Binding Domain Of DNAk, Chain A, domain 1"/>
    <property type="match status" value="1"/>
</dbReference>
<dbReference type="AlphaFoldDB" id="A0A7M7NB45"/>
<dbReference type="SUPFAM" id="SSF100920">
    <property type="entry name" value="Heat shock protein 70kD (HSP70), peptide-binding domain"/>
    <property type="match status" value="1"/>
</dbReference>
<dbReference type="PRINTS" id="PR00301">
    <property type="entry name" value="HEATSHOCK70"/>
</dbReference>
<dbReference type="Gene3D" id="3.30.420.40">
    <property type="match status" value="2"/>
</dbReference>
<dbReference type="GO" id="GO:0042026">
    <property type="term" value="P:protein refolding"/>
    <property type="evidence" value="ECO:0000318"/>
    <property type="project" value="GO_Central"/>
</dbReference>
<dbReference type="InterPro" id="IPR029047">
    <property type="entry name" value="HSP70_peptide-bd_sf"/>
</dbReference>
<name>A0A7M7NB45_STRPU</name>
<keyword evidence="6" id="KW-1185">Reference proteome</keyword>
<proteinExistence type="inferred from homology"/>
<dbReference type="GO" id="GO:0005524">
    <property type="term" value="F:ATP binding"/>
    <property type="evidence" value="ECO:0007669"/>
    <property type="project" value="UniProtKB-KW"/>
</dbReference>
<reference evidence="5" key="2">
    <citation type="submission" date="2021-01" db="UniProtKB">
        <authorList>
            <consortium name="EnsemblMetazoa"/>
        </authorList>
    </citation>
    <scope>IDENTIFICATION</scope>
</reference>
<dbReference type="GO" id="GO:0044183">
    <property type="term" value="F:protein folding chaperone"/>
    <property type="evidence" value="ECO:0000318"/>
    <property type="project" value="GO_Central"/>
</dbReference>
<reference evidence="6" key="1">
    <citation type="submission" date="2015-02" db="EMBL/GenBank/DDBJ databases">
        <title>Genome sequencing for Strongylocentrotus purpuratus.</title>
        <authorList>
            <person name="Murali S."/>
            <person name="Liu Y."/>
            <person name="Vee V."/>
            <person name="English A."/>
            <person name="Wang M."/>
            <person name="Skinner E."/>
            <person name="Han Y."/>
            <person name="Muzny D.M."/>
            <person name="Worley K.C."/>
            <person name="Gibbs R.A."/>
        </authorList>
    </citation>
    <scope>NUCLEOTIDE SEQUENCE</scope>
</reference>
<sequence length="566" mass="62299">MASGKSPVIGIDLGTTCSCVGVFQNGTVEIIPNDYGNRTTPSCVAFNADREILIGEEAKNQMSKNPKNTIFDAKRLIGRQFNDEVVQSGMKHWPFTVINTDGKPMLQVEHIGVTKTLSPEEVSSMVLTKLKETAEAYIGEKVTDTVITVPTYFNDAQRQATKEAGVIAGLNVLRIINEPTAAALAYGLDEKSDGRELHVLVFDLDRSEFDVSLLVIEDGIFEVLTTAGDAHFGGEDFDSRLVNHLVEEFKSRNKIDLMTNCKALHRLRKAVERASSSTHCCIEVDSLFEGLDFYTSISRTKFDELCSDLFEKCLQPVQRVMLNAKIDKKRIDTVILVGGSTRIPKIQKLLQEFLDGKEFNMSINPEEVVAHGAALHAVTVSEIQVFACFHVAPLSLGIETAAGSMTSIIDRNTMVPTRVSQRFTTYSDNQLGVSIQVFEGERAMVKDNNRLGQFELSGIPPAPHGVPKIEVTFDINANDILTVTAKDLITGCSNGITISNDKRLSKDDIERMMKDAERFQAEDDAQREGIAAKNFLEVDTLNLNTAVSDSSTEKWLGSDTLCESPS</sequence>
<dbReference type="NCBIfam" id="NF001413">
    <property type="entry name" value="PRK00290.1"/>
    <property type="match status" value="1"/>
</dbReference>
<dbReference type="InterPro" id="IPR043129">
    <property type="entry name" value="ATPase_NBD"/>
</dbReference>
<accession>A0A7M7NB45</accession>
<dbReference type="GO" id="GO:0140662">
    <property type="term" value="F:ATP-dependent protein folding chaperone"/>
    <property type="evidence" value="ECO:0007669"/>
    <property type="project" value="InterPro"/>
</dbReference>
<dbReference type="GO" id="GO:0005829">
    <property type="term" value="C:cytosol"/>
    <property type="evidence" value="ECO:0000318"/>
    <property type="project" value="GO_Central"/>
</dbReference>
<dbReference type="InterPro" id="IPR018181">
    <property type="entry name" value="Heat_shock_70_CS"/>
</dbReference>
<dbReference type="InterPro" id="IPR013126">
    <property type="entry name" value="Hsp_70_fam"/>
</dbReference>
<evidence type="ECO:0000256" key="3">
    <source>
        <dbReference type="ARBA" id="ARBA00022840"/>
    </source>
</evidence>
<evidence type="ECO:0000313" key="6">
    <source>
        <dbReference type="Proteomes" id="UP000007110"/>
    </source>
</evidence>
<dbReference type="RefSeq" id="XP_030833869.1">
    <property type="nucleotide sequence ID" value="XM_030978009.1"/>
</dbReference>